<protein>
    <submittedName>
        <fullName evidence="2">Uncharacterized protein</fullName>
    </submittedName>
</protein>
<sequence length="147" mass="16505">MAKYCFFPPYHEYYGCQDDMAMRNAIKQCLFQAINAITVNLYSNKKLKGRVGELETNKAKMEERWKMLNQLMTEQSSQHSRDVPDSKDPASLPTNQDPTTSQDPPIDQSPLSIPDSPADQNPPTSQDLPIDFSLGRDDQTGGSQVHA</sequence>
<gene>
    <name evidence="2" type="ORF">JCGZ_10555</name>
</gene>
<feature type="compositionally biased region" description="Polar residues" evidence="1">
    <location>
        <begin position="118"/>
        <end position="127"/>
    </location>
</feature>
<proteinExistence type="predicted"/>
<organism evidence="2 3">
    <name type="scientific">Jatropha curcas</name>
    <name type="common">Barbados nut</name>
    <dbReference type="NCBI Taxonomy" id="180498"/>
    <lineage>
        <taxon>Eukaryota</taxon>
        <taxon>Viridiplantae</taxon>
        <taxon>Streptophyta</taxon>
        <taxon>Embryophyta</taxon>
        <taxon>Tracheophyta</taxon>
        <taxon>Spermatophyta</taxon>
        <taxon>Magnoliopsida</taxon>
        <taxon>eudicotyledons</taxon>
        <taxon>Gunneridae</taxon>
        <taxon>Pentapetalae</taxon>
        <taxon>rosids</taxon>
        <taxon>fabids</taxon>
        <taxon>Malpighiales</taxon>
        <taxon>Euphorbiaceae</taxon>
        <taxon>Crotonoideae</taxon>
        <taxon>Jatropheae</taxon>
        <taxon>Jatropha</taxon>
    </lineage>
</organism>
<accession>A0A067KR82</accession>
<evidence type="ECO:0000256" key="1">
    <source>
        <dbReference type="SAM" id="MobiDB-lite"/>
    </source>
</evidence>
<reference evidence="2 3" key="1">
    <citation type="journal article" date="2014" name="PLoS ONE">
        <title>Global Analysis of Gene Expression Profiles in Physic Nut (Jatropha curcas L.) Seedlings Exposed to Salt Stress.</title>
        <authorList>
            <person name="Zhang L."/>
            <person name="Zhang C."/>
            <person name="Wu P."/>
            <person name="Chen Y."/>
            <person name="Li M."/>
            <person name="Jiang H."/>
            <person name="Wu G."/>
        </authorList>
    </citation>
    <scope>NUCLEOTIDE SEQUENCE [LARGE SCALE GENOMIC DNA]</scope>
    <source>
        <strain evidence="3">cv. GZQX0401</strain>
        <tissue evidence="2">Young leaves</tissue>
    </source>
</reference>
<name>A0A067KR82_JATCU</name>
<keyword evidence="3" id="KW-1185">Reference proteome</keyword>
<evidence type="ECO:0000313" key="3">
    <source>
        <dbReference type="Proteomes" id="UP000027138"/>
    </source>
</evidence>
<dbReference type="Proteomes" id="UP000027138">
    <property type="component" value="Unassembled WGS sequence"/>
</dbReference>
<feature type="compositionally biased region" description="Polar residues" evidence="1">
    <location>
        <begin position="92"/>
        <end position="103"/>
    </location>
</feature>
<dbReference type="AlphaFoldDB" id="A0A067KR82"/>
<dbReference type="EMBL" id="KK914504">
    <property type="protein sequence ID" value="KDP34775.1"/>
    <property type="molecule type" value="Genomic_DNA"/>
</dbReference>
<feature type="region of interest" description="Disordered" evidence="1">
    <location>
        <begin position="68"/>
        <end position="147"/>
    </location>
</feature>
<feature type="compositionally biased region" description="Basic and acidic residues" evidence="1">
    <location>
        <begin position="79"/>
        <end position="88"/>
    </location>
</feature>
<evidence type="ECO:0000313" key="2">
    <source>
        <dbReference type="EMBL" id="KDP34775.1"/>
    </source>
</evidence>